<evidence type="ECO:0000313" key="1">
    <source>
        <dbReference type="EMBL" id="KAH6923432.1"/>
    </source>
</evidence>
<gene>
    <name evidence="1" type="ORF">HPB50_001071</name>
</gene>
<dbReference type="EMBL" id="CM023488">
    <property type="protein sequence ID" value="KAH6923432.1"/>
    <property type="molecule type" value="Genomic_DNA"/>
</dbReference>
<proteinExistence type="predicted"/>
<accession>A0ACB7RKK0</accession>
<keyword evidence="2" id="KW-1185">Reference proteome</keyword>
<comment type="caution">
    <text evidence="1">The sequence shown here is derived from an EMBL/GenBank/DDBJ whole genome shotgun (WGS) entry which is preliminary data.</text>
</comment>
<name>A0ACB7RKK0_HYAAI</name>
<dbReference type="Proteomes" id="UP000821845">
    <property type="component" value="Chromosome 8"/>
</dbReference>
<sequence length="958" mass="103895">MTDPSGAKVASLQSGDEESQATKSTSGRMERHHRNRSSSRRRSSRHGSKTHQHDTGARTDEPGSGQPRIQASSSTTNVTDHVATDSPDRTAHGRVRDVADSDAGFNPQTSTAPGSGLAPKGYSRPLIHLSPETTPPASAAHHSGSSAQSGPSGPSSPTSDPHSLPTGAGNPAVPSTDRAGVDAAQTPGNWTTTTRDLGRSSCTDISQVPMTTNALCVDNALPSPNAVWDFNKTPGSKLEQVVSSPSTMRTSNPSPMQRGLVRFGGATLREFIPLTTLTEKISHSPAFYGSFGALAALAVVALAVMLLSTDPKRRQNDECGSDECRDAYGYLDSLLDSAIDPCTDFYRHVCRRWHIGNLDGATLAKVAAREVIDALHKTLLDKVSLSQHQEGDEVSADAEVLLARFHVACTSFIIASAHKDAAQRLVRAYQSDSEVLKLRNTTEALRRVVQLSLQRGISTLFAVRLIQRRDGEVALYVTQGQTLAQKLADSGHSLALMEFFKETLEEATIIDGAGISKSEVNATVLELLKYDEQTTLSEEDLPTAQTVNASHFAVILDEADPLIWLQFVNSVLSGATIINEQTPVMCEELGLVRAAVDLLAKNRRIGLIYIFFHIVMEVGRFYYRNKFLYDKPEEAELVCFTASKDIMGPGWLGVFLNMTRVLLPANSSAWRIFASVRSLSSDRPLDAGLDGEGKGSVGSALDDVTLIEKYAYSTALRTTVTNVSVATEVPHDTDFASYYTSLKALEAVRRLQNPPSLVEVLVGESLFADETIYSRLLNAALLPPAMQRPPLLYSTKVPLEFGMGTVGVLLSKVVFEAGLPSASVGESWYKINVKGFVDCVQRYAMNTSVVNVTDLSVRDGLDLYAWARAVSIAHGVMKNLYTRNGPERGLEDIWATAQRTFFRRYCLMTCSAENAGHESRLRCLVPLLNMVEFATAFQCSIPGLMKPWPCSLFLGTTS</sequence>
<organism evidence="1 2">
    <name type="scientific">Hyalomma asiaticum</name>
    <name type="common">Tick</name>
    <dbReference type="NCBI Taxonomy" id="266040"/>
    <lineage>
        <taxon>Eukaryota</taxon>
        <taxon>Metazoa</taxon>
        <taxon>Ecdysozoa</taxon>
        <taxon>Arthropoda</taxon>
        <taxon>Chelicerata</taxon>
        <taxon>Arachnida</taxon>
        <taxon>Acari</taxon>
        <taxon>Parasitiformes</taxon>
        <taxon>Ixodida</taxon>
        <taxon>Ixodoidea</taxon>
        <taxon>Ixodidae</taxon>
        <taxon>Hyalomminae</taxon>
        <taxon>Hyalomma</taxon>
    </lineage>
</organism>
<evidence type="ECO:0000313" key="2">
    <source>
        <dbReference type="Proteomes" id="UP000821845"/>
    </source>
</evidence>
<reference evidence="1" key="1">
    <citation type="submission" date="2020-05" db="EMBL/GenBank/DDBJ databases">
        <title>Large-scale comparative analyses of tick genomes elucidate their genetic diversity and vector capacities.</title>
        <authorList>
            <person name="Jia N."/>
            <person name="Wang J."/>
            <person name="Shi W."/>
            <person name="Du L."/>
            <person name="Sun Y."/>
            <person name="Zhan W."/>
            <person name="Jiang J."/>
            <person name="Wang Q."/>
            <person name="Zhang B."/>
            <person name="Ji P."/>
            <person name="Sakyi L.B."/>
            <person name="Cui X."/>
            <person name="Yuan T."/>
            <person name="Jiang B."/>
            <person name="Yang W."/>
            <person name="Lam T.T.-Y."/>
            <person name="Chang Q."/>
            <person name="Ding S."/>
            <person name="Wang X."/>
            <person name="Zhu J."/>
            <person name="Ruan X."/>
            <person name="Zhao L."/>
            <person name="Wei J."/>
            <person name="Que T."/>
            <person name="Du C."/>
            <person name="Cheng J."/>
            <person name="Dai P."/>
            <person name="Han X."/>
            <person name="Huang E."/>
            <person name="Gao Y."/>
            <person name="Liu J."/>
            <person name="Shao H."/>
            <person name="Ye R."/>
            <person name="Li L."/>
            <person name="Wei W."/>
            <person name="Wang X."/>
            <person name="Wang C."/>
            <person name="Yang T."/>
            <person name="Huo Q."/>
            <person name="Li W."/>
            <person name="Guo W."/>
            <person name="Chen H."/>
            <person name="Zhou L."/>
            <person name="Ni X."/>
            <person name="Tian J."/>
            <person name="Zhou Y."/>
            <person name="Sheng Y."/>
            <person name="Liu T."/>
            <person name="Pan Y."/>
            <person name="Xia L."/>
            <person name="Li J."/>
            <person name="Zhao F."/>
            <person name="Cao W."/>
        </authorList>
    </citation>
    <scope>NUCLEOTIDE SEQUENCE</scope>
    <source>
        <strain evidence="1">Hyas-2018</strain>
    </source>
</reference>
<protein>
    <submittedName>
        <fullName evidence="1">Uncharacterized protein</fullName>
    </submittedName>
</protein>